<dbReference type="PANTHER" id="PTHR43133">
    <property type="entry name" value="RNA POLYMERASE ECF-TYPE SIGMA FACTO"/>
    <property type="match status" value="1"/>
</dbReference>
<feature type="domain" description="RNA polymerase sigma-70 region 2" evidence="7">
    <location>
        <begin position="51"/>
        <end position="118"/>
    </location>
</feature>
<dbReference type="SUPFAM" id="SSF88946">
    <property type="entry name" value="Sigma2 domain of RNA polymerase sigma factors"/>
    <property type="match status" value="1"/>
</dbReference>
<dbReference type="Proteomes" id="UP001611494">
    <property type="component" value="Unassembled WGS sequence"/>
</dbReference>
<dbReference type="InterPro" id="IPR007627">
    <property type="entry name" value="RNA_pol_sigma70_r2"/>
</dbReference>
<keyword evidence="10" id="KW-1185">Reference proteome</keyword>
<comment type="similarity">
    <text evidence="1">Belongs to the sigma-70 factor family. ECF subfamily.</text>
</comment>
<sequence length="211" mass="23156">MITETTPDAATSRLSGRSSTGAESPSAATTGRLIELLAAAGAGDRAAFTAFYRATHSAVLASATRILRSHTLAEEVTQEVYLHAWMSADRYDPRVASPHSWLLMLAHRRSVDRVRAEQAAGDRERIYGMKTLCRDHDSVAEAVMQRYDEHAVNASLTTLTSRQRRALTLAFYDGYTYGEAAACLKVALPTFKSRVRTALHRLRAEVDVTGN</sequence>
<evidence type="ECO:0000256" key="6">
    <source>
        <dbReference type="SAM" id="MobiDB-lite"/>
    </source>
</evidence>
<dbReference type="InterPro" id="IPR014284">
    <property type="entry name" value="RNA_pol_sigma-70_dom"/>
</dbReference>
<dbReference type="InterPro" id="IPR013325">
    <property type="entry name" value="RNA_pol_sigma_r2"/>
</dbReference>
<accession>A0ABW7VRF7</accession>
<dbReference type="NCBIfam" id="TIGR02937">
    <property type="entry name" value="sigma70-ECF"/>
    <property type="match status" value="1"/>
</dbReference>
<evidence type="ECO:0000256" key="2">
    <source>
        <dbReference type="ARBA" id="ARBA00023015"/>
    </source>
</evidence>
<keyword evidence="3" id="KW-0731">Sigma factor</keyword>
<feature type="domain" description="RNA polymerase sigma-70 region 4" evidence="8">
    <location>
        <begin position="156"/>
        <end position="204"/>
    </location>
</feature>
<dbReference type="InterPro" id="IPR013324">
    <property type="entry name" value="RNA_pol_sigma_r3/r4-like"/>
</dbReference>
<reference evidence="9 10" key="1">
    <citation type="submission" date="2024-10" db="EMBL/GenBank/DDBJ databases">
        <title>The Natural Products Discovery Center: Release of the First 8490 Sequenced Strains for Exploring Actinobacteria Biosynthetic Diversity.</title>
        <authorList>
            <person name="Kalkreuter E."/>
            <person name="Kautsar S.A."/>
            <person name="Yang D."/>
            <person name="Bader C.D."/>
            <person name="Teijaro C.N."/>
            <person name="Fluegel L."/>
            <person name="Davis C.M."/>
            <person name="Simpson J.R."/>
            <person name="Lauterbach L."/>
            <person name="Steele A.D."/>
            <person name="Gui C."/>
            <person name="Meng S."/>
            <person name="Li G."/>
            <person name="Viehrig K."/>
            <person name="Ye F."/>
            <person name="Su P."/>
            <person name="Kiefer A.F."/>
            <person name="Nichols A."/>
            <person name="Cepeda A.J."/>
            <person name="Yan W."/>
            <person name="Fan B."/>
            <person name="Jiang Y."/>
            <person name="Adhikari A."/>
            <person name="Zheng C.-J."/>
            <person name="Schuster L."/>
            <person name="Cowan T.M."/>
            <person name="Smanski M.J."/>
            <person name="Chevrette M.G."/>
            <person name="De Carvalho L.P.S."/>
            <person name="Shen B."/>
        </authorList>
    </citation>
    <scope>NUCLEOTIDE SEQUENCE [LARGE SCALE GENOMIC DNA]</scope>
    <source>
        <strain evidence="9 10">NPDC019377</strain>
    </source>
</reference>
<comment type="caution">
    <text evidence="9">The sequence shown here is derived from an EMBL/GenBank/DDBJ whole genome shotgun (WGS) entry which is preliminary data.</text>
</comment>
<evidence type="ECO:0000256" key="1">
    <source>
        <dbReference type="ARBA" id="ARBA00010641"/>
    </source>
</evidence>
<evidence type="ECO:0000256" key="3">
    <source>
        <dbReference type="ARBA" id="ARBA00023082"/>
    </source>
</evidence>
<name>A0ABW7VRF7_9NOCA</name>
<proteinExistence type="inferred from homology"/>
<dbReference type="Gene3D" id="1.10.10.10">
    <property type="entry name" value="Winged helix-like DNA-binding domain superfamily/Winged helix DNA-binding domain"/>
    <property type="match status" value="1"/>
</dbReference>
<protein>
    <submittedName>
        <fullName evidence="9">Sigma-70 family RNA polymerase sigma factor</fullName>
    </submittedName>
</protein>
<evidence type="ECO:0000256" key="4">
    <source>
        <dbReference type="ARBA" id="ARBA00023125"/>
    </source>
</evidence>
<dbReference type="EMBL" id="JBIRYL010000001">
    <property type="protein sequence ID" value="MFI2229183.1"/>
    <property type="molecule type" value="Genomic_DNA"/>
</dbReference>
<evidence type="ECO:0000313" key="10">
    <source>
        <dbReference type="Proteomes" id="UP001611494"/>
    </source>
</evidence>
<dbReference type="SUPFAM" id="SSF88659">
    <property type="entry name" value="Sigma3 and sigma4 domains of RNA polymerase sigma factors"/>
    <property type="match status" value="1"/>
</dbReference>
<organism evidence="9 10">
    <name type="scientific">Nocardia testacea</name>
    <dbReference type="NCBI Taxonomy" id="248551"/>
    <lineage>
        <taxon>Bacteria</taxon>
        <taxon>Bacillati</taxon>
        <taxon>Actinomycetota</taxon>
        <taxon>Actinomycetes</taxon>
        <taxon>Mycobacteriales</taxon>
        <taxon>Nocardiaceae</taxon>
        <taxon>Nocardia</taxon>
    </lineage>
</organism>
<evidence type="ECO:0000256" key="5">
    <source>
        <dbReference type="ARBA" id="ARBA00023163"/>
    </source>
</evidence>
<dbReference type="Pfam" id="PF04545">
    <property type="entry name" value="Sigma70_r4"/>
    <property type="match status" value="1"/>
</dbReference>
<evidence type="ECO:0000259" key="8">
    <source>
        <dbReference type="Pfam" id="PF04545"/>
    </source>
</evidence>
<keyword evidence="4" id="KW-0238">DNA-binding</keyword>
<dbReference type="InterPro" id="IPR007630">
    <property type="entry name" value="RNA_pol_sigma70_r4"/>
</dbReference>
<keyword evidence="5" id="KW-0804">Transcription</keyword>
<dbReference type="PANTHER" id="PTHR43133:SF66">
    <property type="entry name" value="ECF RNA POLYMERASE SIGMA FACTOR SIGK"/>
    <property type="match status" value="1"/>
</dbReference>
<gene>
    <name evidence="9" type="ORF">ACH49Z_04965</name>
</gene>
<dbReference type="InterPro" id="IPR039425">
    <property type="entry name" value="RNA_pol_sigma-70-like"/>
</dbReference>
<evidence type="ECO:0000259" key="7">
    <source>
        <dbReference type="Pfam" id="PF04542"/>
    </source>
</evidence>
<keyword evidence="2" id="KW-0805">Transcription regulation</keyword>
<feature type="region of interest" description="Disordered" evidence="6">
    <location>
        <begin position="1"/>
        <end position="27"/>
    </location>
</feature>
<dbReference type="RefSeq" id="WP_397059886.1">
    <property type="nucleotide sequence ID" value="NZ_JBIRYL010000001.1"/>
</dbReference>
<dbReference type="InterPro" id="IPR036388">
    <property type="entry name" value="WH-like_DNA-bd_sf"/>
</dbReference>
<dbReference type="Gene3D" id="1.10.1740.10">
    <property type="match status" value="1"/>
</dbReference>
<dbReference type="Pfam" id="PF04542">
    <property type="entry name" value="Sigma70_r2"/>
    <property type="match status" value="1"/>
</dbReference>
<evidence type="ECO:0000313" key="9">
    <source>
        <dbReference type="EMBL" id="MFI2229183.1"/>
    </source>
</evidence>